<keyword evidence="1" id="KW-1133">Transmembrane helix</keyword>
<gene>
    <name evidence="2" type="ORF">HC757_03130</name>
</gene>
<dbReference type="AlphaFoldDB" id="A0A972G4A7"/>
<protein>
    <submittedName>
        <fullName evidence="2">Uncharacterized protein</fullName>
    </submittedName>
</protein>
<accession>A0A972G4A7</accession>
<dbReference type="Proteomes" id="UP000737113">
    <property type="component" value="Unassembled WGS sequence"/>
</dbReference>
<evidence type="ECO:0000313" key="3">
    <source>
        <dbReference type="Proteomes" id="UP000737113"/>
    </source>
</evidence>
<keyword evidence="1" id="KW-0812">Transmembrane</keyword>
<evidence type="ECO:0000256" key="1">
    <source>
        <dbReference type="SAM" id="Phobius"/>
    </source>
</evidence>
<comment type="caution">
    <text evidence="2">The sequence shown here is derived from an EMBL/GenBank/DDBJ whole genome shotgun (WGS) entry which is preliminary data.</text>
</comment>
<feature type="transmembrane region" description="Helical" evidence="1">
    <location>
        <begin position="89"/>
        <end position="109"/>
    </location>
</feature>
<dbReference type="EMBL" id="JAAXYH010000002">
    <property type="protein sequence ID" value="NMH64170.1"/>
    <property type="molecule type" value="Genomic_DNA"/>
</dbReference>
<sequence length="111" mass="12568">MKKRKIFQICLATLSLAGWSLALYALLVFDEARPERAFGNLLSQGSPARLHWDPEPTLLLETLLWICTGISVVSLVVNYYMAHHSRIGYWFNIPLLLLCSLSAGLYLNLFV</sequence>
<dbReference type="RefSeq" id="WP_169563319.1">
    <property type="nucleotide sequence ID" value="NZ_JAAXYH010000002.1"/>
</dbReference>
<reference evidence="2" key="1">
    <citation type="submission" date="2020-04" db="EMBL/GenBank/DDBJ databases">
        <title>Description of Shewanella salipaludis sp. nov., isolated from a salt marsh.</title>
        <authorList>
            <person name="Park S."/>
            <person name="Yoon J.-H."/>
        </authorList>
    </citation>
    <scope>NUCLEOTIDE SEQUENCE</scope>
    <source>
        <strain evidence="2">SHSM-M6</strain>
    </source>
</reference>
<keyword evidence="3" id="KW-1185">Reference proteome</keyword>
<name>A0A972G4A7_9GAMM</name>
<organism evidence="2 3">
    <name type="scientific">Shewanella salipaludis</name>
    <dbReference type="NCBI Taxonomy" id="2723052"/>
    <lineage>
        <taxon>Bacteria</taxon>
        <taxon>Pseudomonadati</taxon>
        <taxon>Pseudomonadota</taxon>
        <taxon>Gammaproteobacteria</taxon>
        <taxon>Alteromonadales</taxon>
        <taxon>Shewanellaceae</taxon>
        <taxon>Shewanella</taxon>
    </lineage>
</organism>
<proteinExistence type="predicted"/>
<feature type="transmembrane region" description="Helical" evidence="1">
    <location>
        <begin position="62"/>
        <end position="82"/>
    </location>
</feature>
<keyword evidence="1" id="KW-0472">Membrane</keyword>
<evidence type="ECO:0000313" key="2">
    <source>
        <dbReference type="EMBL" id="NMH64170.1"/>
    </source>
</evidence>